<comment type="caution">
    <text evidence="1">The sequence shown here is derived from an EMBL/GenBank/DDBJ whole genome shotgun (WGS) entry which is preliminary data.</text>
</comment>
<reference evidence="2" key="1">
    <citation type="journal article" date="2019" name="Int. J. Syst. Evol. Microbiol.">
        <title>The Global Catalogue of Microorganisms (GCM) 10K type strain sequencing project: providing services to taxonomists for standard genome sequencing and annotation.</title>
        <authorList>
            <consortium name="The Broad Institute Genomics Platform"/>
            <consortium name="The Broad Institute Genome Sequencing Center for Infectious Disease"/>
            <person name="Wu L."/>
            <person name="Ma J."/>
        </authorList>
    </citation>
    <scope>NUCLEOTIDE SEQUENCE [LARGE SCALE GENOMIC DNA]</scope>
    <source>
        <strain evidence="2">CGMCC 4.7329</strain>
    </source>
</reference>
<keyword evidence="2" id="KW-1185">Reference proteome</keyword>
<gene>
    <name evidence="1" type="ORF">GCM10011610_43050</name>
</gene>
<sequence>MTVIPRVQLVYTASNPSQWPITGVFDSDSPSRARRVSNSALRCARSRIASTDAPRRTVFRREGRKMKEPQDRSELVGALLAAECADAGIDPEAMHRVHAGAHAEWLSALEATGMFGIRALAEIAAEWAADPRLLRDALLTEADEFTRRRCLATWTTLDRGPAEPVAAQAVALPH</sequence>
<organism evidence="1 2">
    <name type="scientific">Nocardia rhizosphaerihabitans</name>
    <dbReference type="NCBI Taxonomy" id="1691570"/>
    <lineage>
        <taxon>Bacteria</taxon>
        <taxon>Bacillati</taxon>
        <taxon>Actinomycetota</taxon>
        <taxon>Actinomycetes</taxon>
        <taxon>Mycobacteriales</taxon>
        <taxon>Nocardiaceae</taxon>
        <taxon>Nocardia</taxon>
    </lineage>
</organism>
<proteinExistence type="predicted"/>
<evidence type="ECO:0008006" key="3">
    <source>
        <dbReference type="Google" id="ProtNLM"/>
    </source>
</evidence>
<dbReference type="Proteomes" id="UP000658127">
    <property type="component" value="Unassembled WGS sequence"/>
</dbReference>
<dbReference type="EMBL" id="BMNE01000004">
    <property type="protein sequence ID" value="GGN87041.1"/>
    <property type="molecule type" value="Genomic_DNA"/>
</dbReference>
<name>A0ABQ2KML1_9NOCA</name>
<protein>
    <recommendedName>
        <fullName evidence="3">DUF222 domain-containing protein</fullName>
    </recommendedName>
</protein>
<evidence type="ECO:0000313" key="1">
    <source>
        <dbReference type="EMBL" id="GGN87041.1"/>
    </source>
</evidence>
<evidence type="ECO:0000313" key="2">
    <source>
        <dbReference type="Proteomes" id="UP000658127"/>
    </source>
</evidence>
<accession>A0ABQ2KML1</accession>